<evidence type="ECO:0000313" key="3">
    <source>
        <dbReference type="EMBL" id="KKL80129.1"/>
    </source>
</evidence>
<evidence type="ECO:0000256" key="2">
    <source>
        <dbReference type="SAM" id="Coils"/>
    </source>
</evidence>
<protein>
    <recommendedName>
        <fullName evidence="4">PhoU domain-containing protein</fullName>
    </recommendedName>
</protein>
<dbReference type="Pfam" id="PF01865">
    <property type="entry name" value="PhoU_div"/>
    <property type="match status" value="1"/>
</dbReference>
<evidence type="ECO:0000256" key="1">
    <source>
        <dbReference type="ARBA" id="ARBA00008591"/>
    </source>
</evidence>
<name>A0A0F9F1B9_9ZZZZ</name>
<evidence type="ECO:0008006" key="4">
    <source>
        <dbReference type="Google" id="ProtNLM"/>
    </source>
</evidence>
<dbReference type="SUPFAM" id="SSF109755">
    <property type="entry name" value="PhoU-like"/>
    <property type="match status" value="1"/>
</dbReference>
<organism evidence="3">
    <name type="scientific">marine sediment metagenome</name>
    <dbReference type="NCBI Taxonomy" id="412755"/>
    <lineage>
        <taxon>unclassified sequences</taxon>
        <taxon>metagenomes</taxon>
        <taxon>ecological metagenomes</taxon>
    </lineage>
</organism>
<comment type="similarity">
    <text evidence="1">Belongs to the UPF0111 family.</text>
</comment>
<feature type="coiled-coil region" evidence="2">
    <location>
        <begin position="152"/>
        <end position="179"/>
    </location>
</feature>
<reference evidence="3" key="1">
    <citation type="journal article" date="2015" name="Nature">
        <title>Complex archaea that bridge the gap between prokaryotes and eukaryotes.</title>
        <authorList>
            <person name="Spang A."/>
            <person name="Saw J.H."/>
            <person name="Jorgensen S.L."/>
            <person name="Zaremba-Niedzwiedzka K."/>
            <person name="Martijn J."/>
            <person name="Lind A.E."/>
            <person name="van Eijk R."/>
            <person name="Schleper C."/>
            <person name="Guy L."/>
            <person name="Ettema T.J."/>
        </authorList>
    </citation>
    <scope>NUCLEOTIDE SEQUENCE</scope>
</reference>
<dbReference type="PANTHER" id="PTHR36536">
    <property type="entry name" value="UPF0111 PROTEIN HI_1603"/>
    <property type="match status" value="1"/>
</dbReference>
<dbReference type="Gene3D" id="1.20.58.220">
    <property type="entry name" value="Phosphate transport system protein phou homolog 2, domain 2"/>
    <property type="match status" value="1"/>
</dbReference>
<keyword evidence="2" id="KW-0175">Coiled coil</keyword>
<dbReference type="EMBL" id="LAZR01022948">
    <property type="protein sequence ID" value="KKL80129.1"/>
    <property type="molecule type" value="Genomic_DNA"/>
</dbReference>
<dbReference type="InterPro" id="IPR018445">
    <property type="entry name" value="Put_Phosphate_transp_reg"/>
</dbReference>
<dbReference type="AlphaFoldDB" id="A0A0F9F1B9"/>
<dbReference type="PANTHER" id="PTHR36536:SF3">
    <property type="entry name" value="UPF0111 PROTEIN HI_1603"/>
    <property type="match status" value="1"/>
</dbReference>
<dbReference type="InterPro" id="IPR038078">
    <property type="entry name" value="PhoU-like_sf"/>
</dbReference>
<sequence>MVKIGSLIEYLKRETAVSALEKSIKHAQIVQECVKELDTGLQILLNEKNIEKSHELFHKVDNLERSADILRREIQKDISKGELNPNVRQNLSHLIKRMDDVANCCTGVARRINTIPIKFWEESSKETIEIILEMMKTTVECGQFLDKLVLDLLGERKKIKEYSQNVNQFEHKVDLLNIKLRKGLQETHYTVNYFTIFTAGNVFDILEAISDAIEAVADYILMLSTVY</sequence>
<dbReference type="InterPro" id="IPR002727">
    <property type="entry name" value="DUF47"/>
</dbReference>
<gene>
    <name evidence="3" type="ORF">LCGC14_2007850</name>
</gene>
<comment type="caution">
    <text evidence="3">The sequence shown here is derived from an EMBL/GenBank/DDBJ whole genome shotgun (WGS) entry which is preliminary data.</text>
</comment>
<proteinExistence type="inferred from homology"/>
<accession>A0A0F9F1B9</accession>